<evidence type="ECO:0000259" key="1">
    <source>
        <dbReference type="Pfam" id="PF13622"/>
    </source>
</evidence>
<dbReference type="InterPro" id="IPR052389">
    <property type="entry name" value="Sec_Metab_Biosynth-Assoc"/>
</dbReference>
<evidence type="ECO:0000313" key="3">
    <source>
        <dbReference type="EMBL" id="PHV65293.1"/>
    </source>
</evidence>
<organism evidence="3 4">
    <name type="scientific">Williamsia marianensis</name>
    <dbReference type="NCBI Taxonomy" id="85044"/>
    <lineage>
        <taxon>Bacteria</taxon>
        <taxon>Bacillati</taxon>
        <taxon>Actinomycetota</taxon>
        <taxon>Actinomycetes</taxon>
        <taxon>Mycobacteriales</taxon>
        <taxon>Nocardiaceae</taxon>
        <taxon>Williamsia</taxon>
    </lineage>
</organism>
<feature type="domain" description="Acyl-CoA thioesterase-like N-terminal HotDog" evidence="1">
    <location>
        <begin position="33"/>
        <end position="122"/>
    </location>
</feature>
<dbReference type="CDD" id="cd03443">
    <property type="entry name" value="PaaI_thioesterase"/>
    <property type="match status" value="1"/>
</dbReference>
<dbReference type="InterPro" id="IPR049450">
    <property type="entry name" value="ACOT8-like_C"/>
</dbReference>
<dbReference type="InterPro" id="IPR042171">
    <property type="entry name" value="Acyl-CoA_hotdog"/>
</dbReference>
<accession>A0A2G3PHS5</accession>
<feature type="domain" description="Acyl-CoA thioesterase-like C-terminal" evidence="2">
    <location>
        <begin position="160"/>
        <end position="278"/>
    </location>
</feature>
<dbReference type="InterPro" id="IPR029069">
    <property type="entry name" value="HotDog_dom_sf"/>
</dbReference>
<evidence type="ECO:0008006" key="5">
    <source>
        <dbReference type="Google" id="ProtNLM"/>
    </source>
</evidence>
<dbReference type="PANTHER" id="PTHR38110">
    <property type="entry name" value="CHROMOSOME 23, WHOLE GENOME SHOTGUN SEQUENCE"/>
    <property type="match status" value="1"/>
</dbReference>
<evidence type="ECO:0000259" key="2">
    <source>
        <dbReference type="Pfam" id="PF20789"/>
    </source>
</evidence>
<reference evidence="3 4" key="1">
    <citation type="submission" date="2017-10" db="EMBL/GenBank/DDBJ databases">
        <title>The draft genome sequence of Williamsia sp. BULT 1.1 isolated from the semi-arid grassland soils from South Africa.</title>
        <authorList>
            <person name="Kabwe M.H."/>
            <person name="Govender N."/>
            <person name="Mutseka Lunga P."/>
            <person name="Vikram S."/>
            <person name="Makhalanyane T.P."/>
        </authorList>
    </citation>
    <scope>NUCLEOTIDE SEQUENCE [LARGE SCALE GENOMIC DNA]</scope>
    <source>
        <strain evidence="3 4">BULT 1.1</strain>
    </source>
</reference>
<dbReference type="Pfam" id="PF20789">
    <property type="entry name" value="4HBT_3C"/>
    <property type="match status" value="1"/>
</dbReference>
<dbReference type="Gene3D" id="2.40.160.210">
    <property type="entry name" value="Acyl-CoA thioesterase, double hotdog domain"/>
    <property type="match status" value="1"/>
</dbReference>
<protein>
    <recommendedName>
        <fullName evidence="5">Acyl-CoA thioesterase</fullName>
    </recommendedName>
</protein>
<evidence type="ECO:0000313" key="4">
    <source>
        <dbReference type="Proteomes" id="UP000225108"/>
    </source>
</evidence>
<sequence length="282" mass="30455">MSEPSLARLNILQEITAPSGDRVEYSAQIDPVFTIGPKVHGGTLQMLSANAALAGFRATAPADKPASDDLAAMAISTNYLGAPDPAEITLHVWVRKRGRRVSLVDVEIHQNGRNLVHSTVTVGTPDVDNHYSAPTPLSAVPASPTEDVIWVEKSPVGEVMHLSAVLDIAIEERSLAFTRGEKADPVFRMWARPKEADPDALFAILCGDLSAPVVMNLNLFGWAPTMQLTTYLRRRPAPGWLRIQASSTEVGHGWFEEDHVVVDSTGQVVVQSRQLAMIPAAG</sequence>
<dbReference type="InterPro" id="IPR049449">
    <property type="entry name" value="TesB_ACOT8-like_N"/>
</dbReference>
<proteinExistence type="predicted"/>
<dbReference type="PANTHER" id="PTHR38110:SF1">
    <property type="entry name" value="THIOESTERASE DOMAIN-CONTAINING PROTEIN"/>
    <property type="match status" value="1"/>
</dbReference>
<comment type="caution">
    <text evidence="3">The sequence shown here is derived from an EMBL/GenBank/DDBJ whole genome shotgun (WGS) entry which is preliminary data.</text>
</comment>
<dbReference type="RefSeq" id="WP_099383700.1">
    <property type="nucleotide sequence ID" value="NZ_PEBD01000010.1"/>
</dbReference>
<dbReference type="EMBL" id="PEBD01000010">
    <property type="protein sequence ID" value="PHV65293.1"/>
    <property type="molecule type" value="Genomic_DNA"/>
</dbReference>
<gene>
    <name evidence="3" type="ORF">CSW57_15980</name>
</gene>
<dbReference type="AlphaFoldDB" id="A0A2G3PHS5"/>
<name>A0A2G3PHS5_WILMA</name>
<dbReference type="Pfam" id="PF13622">
    <property type="entry name" value="4HBT_3"/>
    <property type="match status" value="1"/>
</dbReference>
<dbReference type="SUPFAM" id="SSF54637">
    <property type="entry name" value="Thioesterase/thiol ester dehydrase-isomerase"/>
    <property type="match status" value="2"/>
</dbReference>
<dbReference type="Proteomes" id="UP000225108">
    <property type="component" value="Unassembled WGS sequence"/>
</dbReference>